<dbReference type="OrthoDB" id="5485835at2"/>
<keyword evidence="1" id="KW-0732">Signal</keyword>
<dbReference type="RefSeq" id="WP_053233045.1">
    <property type="nucleotide sequence ID" value="NZ_CP011125.1"/>
</dbReference>
<sequence length="459" mass="47313">MALRFALAAAVVLCTACCVNPVDPSPVPPPTGPCGARPCLDAGGPVFRDGGETFPGACFIPGFAQPCERECAHSQLTCFRERRTTTDVEHEGGTATLEVVAFPNGLCSTACSVDAECGDCGQCVPYALAGRARLQGIVGGTGVCRPRCFGLECGAGYACDPLVGACLEACTTDEQCRFSTVDTDGDGDDDALAYDAESTLVCASGVCTADAVSIGPACFEGIECPAGFECLRDPERMRTGMCGRVGCSTDESCGPDAACVEREDGTTICTQACTVGAERPEDRIGGTGRGAGCAERFACLHHGPAATDGACLPGTYDDVLEPNVGERCSADWECYSPYGRGRCLRARPDEGEGTCVVEDCIAGQADQLWPGVTVPSPTICDQTAATCLPITATRSRTLCAVTCASASDCLPGWACVALPGGDRACFPGCTVDEDCRSGTTCRADDDTPCDDADRGCVCE</sequence>
<dbReference type="EMBL" id="CP011125">
    <property type="protein sequence ID" value="AKF05818.1"/>
    <property type="molecule type" value="Genomic_DNA"/>
</dbReference>
<dbReference type="AlphaFoldDB" id="A0A0F6W2H3"/>
<feature type="signal peptide" evidence="1">
    <location>
        <begin position="1"/>
        <end position="21"/>
    </location>
</feature>
<evidence type="ECO:0000313" key="2">
    <source>
        <dbReference type="EMBL" id="AKF05818.1"/>
    </source>
</evidence>
<evidence type="ECO:0000256" key="1">
    <source>
        <dbReference type="SAM" id="SignalP"/>
    </source>
</evidence>
<feature type="chain" id="PRO_5002511252" evidence="1">
    <location>
        <begin position="22"/>
        <end position="459"/>
    </location>
</feature>
<dbReference type="Proteomes" id="UP000034883">
    <property type="component" value="Chromosome"/>
</dbReference>
<proteinExistence type="predicted"/>
<dbReference type="STRING" id="927083.DB32_002967"/>
<organism evidence="2 3">
    <name type="scientific">Sandaracinus amylolyticus</name>
    <dbReference type="NCBI Taxonomy" id="927083"/>
    <lineage>
        <taxon>Bacteria</taxon>
        <taxon>Pseudomonadati</taxon>
        <taxon>Myxococcota</taxon>
        <taxon>Polyangia</taxon>
        <taxon>Polyangiales</taxon>
        <taxon>Sandaracinaceae</taxon>
        <taxon>Sandaracinus</taxon>
    </lineage>
</organism>
<accession>A0A0F6W2H3</accession>
<protein>
    <submittedName>
        <fullName evidence="2">Tryptophan synthase alpha chain</fullName>
    </submittedName>
</protein>
<dbReference type="KEGG" id="samy:DB32_002967"/>
<evidence type="ECO:0000313" key="3">
    <source>
        <dbReference type="Proteomes" id="UP000034883"/>
    </source>
</evidence>
<gene>
    <name evidence="2" type="ORF">DB32_002967</name>
</gene>
<name>A0A0F6W2H3_9BACT</name>
<keyword evidence="3" id="KW-1185">Reference proteome</keyword>
<reference evidence="2 3" key="1">
    <citation type="submission" date="2015-03" db="EMBL/GenBank/DDBJ databases">
        <title>Genome assembly of Sandaracinus amylolyticus DSM 53668.</title>
        <authorList>
            <person name="Sharma G."/>
            <person name="Subramanian S."/>
        </authorList>
    </citation>
    <scope>NUCLEOTIDE SEQUENCE [LARGE SCALE GENOMIC DNA]</scope>
    <source>
        <strain evidence="2 3">DSM 53668</strain>
    </source>
</reference>